<proteinExistence type="predicted"/>
<dbReference type="Proteomes" id="UP000887566">
    <property type="component" value="Unplaced"/>
</dbReference>
<evidence type="ECO:0000313" key="2">
    <source>
        <dbReference type="Proteomes" id="UP000887566"/>
    </source>
</evidence>
<evidence type="ECO:0000313" key="3">
    <source>
        <dbReference type="WBParaSite" id="PSAMB.scaffold2573size22483.g18459.t1"/>
    </source>
</evidence>
<dbReference type="WBParaSite" id="PSAMB.scaffold2573size22483.g18459.t1">
    <property type="protein sequence ID" value="PSAMB.scaffold2573size22483.g18459.t1"/>
    <property type="gene ID" value="PSAMB.scaffold2573size22483.g18459"/>
</dbReference>
<reference evidence="3" key="1">
    <citation type="submission" date="2022-11" db="UniProtKB">
        <authorList>
            <consortium name="WormBaseParasite"/>
        </authorList>
    </citation>
    <scope>IDENTIFICATION</scope>
</reference>
<dbReference type="Pfam" id="PF00078">
    <property type="entry name" value="RVT_1"/>
    <property type="match status" value="1"/>
</dbReference>
<dbReference type="InterPro" id="IPR043128">
    <property type="entry name" value="Rev_trsase/Diguanyl_cyclase"/>
</dbReference>
<protein>
    <submittedName>
        <fullName evidence="3">Reverse transcriptase domain-containing protein</fullName>
    </submittedName>
</protein>
<dbReference type="PANTHER" id="PTHR47027:SF28">
    <property type="entry name" value="ENDONUCLEASE-REVERSE TRANSCRIPTASE"/>
    <property type="match status" value="1"/>
</dbReference>
<dbReference type="PROSITE" id="PS50878">
    <property type="entry name" value="RT_POL"/>
    <property type="match status" value="1"/>
</dbReference>
<evidence type="ECO:0000259" key="1">
    <source>
        <dbReference type="PROSITE" id="PS50878"/>
    </source>
</evidence>
<accession>A0A914VVP6</accession>
<sequence>MSPLFAINVGVHQGSALSPLLFVLCMDTVTSDLQSPHPWSLLYADDVFLANGQHQDLLEQTRQWNERLGEFGLWLNIKKTEYMECDPQTDETISIGGEELKKVEQFKYLGSLICSSGDSFPDARAHVNAAWMKWRQESRQSRRKCGKEDVDGMGTLFAVTNTQWRGQPCVSTLMVADPMVDPRNDGWIE</sequence>
<dbReference type="AlphaFoldDB" id="A0A914VVP6"/>
<dbReference type="Gene3D" id="3.30.70.270">
    <property type="match status" value="1"/>
</dbReference>
<dbReference type="SUPFAM" id="SSF56672">
    <property type="entry name" value="DNA/RNA polymerases"/>
    <property type="match status" value="1"/>
</dbReference>
<organism evidence="2 3">
    <name type="scientific">Plectus sambesii</name>
    <dbReference type="NCBI Taxonomy" id="2011161"/>
    <lineage>
        <taxon>Eukaryota</taxon>
        <taxon>Metazoa</taxon>
        <taxon>Ecdysozoa</taxon>
        <taxon>Nematoda</taxon>
        <taxon>Chromadorea</taxon>
        <taxon>Plectida</taxon>
        <taxon>Plectina</taxon>
        <taxon>Plectoidea</taxon>
        <taxon>Plectidae</taxon>
        <taxon>Plectus</taxon>
    </lineage>
</organism>
<keyword evidence="2" id="KW-1185">Reference proteome</keyword>
<name>A0A914VVP6_9BILA</name>
<feature type="domain" description="Reverse transcriptase" evidence="1">
    <location>
        <begin position="1"/>
        <end position="113"/>
    </location>
</feature>
<dbReference type="InterPro" id="IPR000477">
    <property type="entry name" value="RT_dom"/>
</dbReference>
<dbReference type="PANTHER" id="PTHR47027">
    <property type="entry name" value="REVERSE TRANSCRIPTASE DOMAIN-CONTAINING PROTEIN"/>
    <property type="match status" value="1"/>
</dbReference>
<dbReference type="InterPro" id="IPR043502">
    <property type="entry name" value="DNA/RNA_pol_sf"/>
</dbReference>